<sequence>MTDFVIVHGSWHDGTLLEPVAAAIRGLGHRAYAPTVAGHGHGADTNVSIDDGVQSVVDYCRTRDLHEIVLVGHSFGGTIIARVAEEIPDRITRLIFWSAFVPRPGHSVTDEVEQPSIPAAEKHAPATGSSESLSLQVWREVFVPDVEPEQAAAWHALLSPEPRGPKTERLDLRRFYRSSLPMHYIDAVDDRALPRGLDREAMIERLGNVRVHRVRGGHEVLFTDPERIAAVIVEAGVS</sequence>
<dbReference type="PATRIC" id="fig|134601.6.peg.6200"/>
<dbReference type="STRING" id="134601.AFA91_29990"/>
<dbReference type="Pfam" id="PF12697">
    <property type="entry name" value="Abhydrolase_6"/>
    <property type="match status" value="1"/>
</dbReference>
<accession>A0A0K0XDI0</accession>
<protein>
    <submittedName>
        <fullName evidence="2">Salicylate esterase</fullName>
    </submittedName>
</protein>
<dbReference type="PRINTS" id="PR00111">
    <property type="entry name" value="ABHYDROLASE"/>
</dbReference>
<dbReference type="PANTHER" id="PTHR37017">
    <property type="entry name" value="AB HYDROLASE-1 DOMAIN-CONTAINING PROTEIN-RELATED"/>
    <property type="match status" value="1"/>
</dbReference>
<dbReference type="GO" id="GO:0003824">
    <property type="term" value="F:catalytic activity"/>
    <property type="evidence" value="ECO:0007669"/>
    <property type="project" value="UniProtKB-ARBA"/>
</dbReference>
<dbReference type="KEGG" id="mgo:AFA91_29990"/>
<dbReference type="RefSeq" id="WP_049747894.1">
    <property type="nucleotide sequence ID" value="NZ_CP012150.1"/>
</dbReference>
<dbReference type="SUPFAM" id="SSF53474">
    <property type="entry name" value="alpha/beta-Hydrolases"/>
    <property type="match status" value="1"/>
</dbReference>
<feature type="domain" description="AB hydrolase-1" evidence="1">
    <location>
        <begin position="4"/>
        <end position="230"/>
    </location>
</feature>
<dbReference type="Proteomes" id="UP000062255">
    <property type="component" value="Chromosome"/>
</dbReference>
<dbReference type="Gene3D" id="3.40.50.1820">
    <property type="entry name" value="alpha/beta hydrolase"/>
    <property type="match status" value="1"/>
</dbReference>
<name>A0A0K0XDI0_MYCGD</name>
<dbReference type="PANTHER" id="PTHR37017:SF11">
    <property type="entry name" value="ESTERASE_LIPASE_THIOESTERASE DOMAIN-CONTAINING PROTEIN"/>
    <property type="match status" value="1"/>
</dbReference>
<evidence type="ECO:0000313" key="3">
    <source>
        <dbReference type="Proteomes" id="UP000062255"/>
    </source>
</evidence>
<dbReference type="OrthoDB" id="9773549at2"/>
<proteinExistence type="predicted"/>
<dbReference type="AlphaFoldDB" id="A0A0K0XDI0"/>
<organism evidence="2 3">
    <name type="scientific">Mycolicibacterium goodii</name>
    <name type="common">Mycobacterium goodii</name>
    <dbReference type="NCBI Taxonomy" id="134601"/>
    <lineage>
        <taxon>Bacteria</taxon>
        <taxon>Bacillati</taxon>
        <taxon>Actinomycetota</taxon>
        <taxon>Actinomycetes</taxon>
        <taxon>Mycobacteriales</taxon>
        <taxon>Mycobacteriaceae</taxon>
        <taxon>Mycolicibacterium</taxon>
    </lineage>
</organism>
<dbReference type="InterPro" id="IPR000073">
    <property type="entry name" value="AB_hydrolase_1"/>
</dbReference>
<dbReference type="EMBL" id="CP012150">
    <property type="protein sequence ID" value="AKS35436.1"/>
    <property type="molecule type" value="Genomic_DNA"/>
</dbReference>
<evidence type="ECO:0000313" key="2">
    <source>
        <dbReference type="EMBL" id="AKS35436.1"/>
    </source>
</evidence>
<dbReference type="InterPro" id="IPR029058">
    <property type="entry name" value="AB_hydrolase_fold"/>
</dbReference>
<reference evidence="2 3" key="1">
    <citation type="submission" date="2015-07" db="EMBL/GenBank/DDBJ databases">
        <title>Complete genome sequence of Mycobacterium goodii X7B, a facultative thermophilic biodesulfurizing bacterium.</title>
        <authorList>
            <person name="Yu B."/>
            <person name="Li F."/>
            <person name="Xu P."/>
        </authorList>
    </citation>
    <scope>NUCLEOTIDE SEQUENCE [LARGE SCALE GENOMIC DNA]</scope>
    <source>
        <strain evidence="2 3">X7B</strain>
    </source>
</reference>
<dbReference type="InterPro" id="IPR052897">
    <property type="entry name" value="Sec-Metab_Biosynth_Hydrolase"/>
</dbReference>
<evidence type="ECO:0000259" key="1">
    <source>
        <dbReference type="Pfam" id="PF12697"/>
    </source>
</evidence>
<gene>
    <name evidence="2" type="ORF">AFA91_29990</name>
</gene>